<keyword evidence="8" id="KW-1185">Reference proteome</keyword>
<accession>A0A4Q9GW13</accession>
<evidence type="ECO:0000256" key="5">
    <source>
        <dbReference type="ARBA" id="ARBA00022833"/>
    </source>
</evidence>
<dbReference type="InterPro" id="IPR001261">
    <property type="entry name" value="ArgE/DapE_CS"/>
</dbReference>
<evidence type="ECO:0000313" key="8">
    <source>
        <dbReference type="Proteomes" id="UP000294194"/>
    </source>
</evidence>
<proteinExistence type="inferred from homology"/>
<keyword evidence="5" id="KW-0862">Zinc</keyword>
<dbReference type="PROSITE" id="PS00759">
    <property type="entry name" value="ARGE_DAPE_CPG2_2"/>
    <property type="match status" value="1"/>
</dbReference>
<protein>
    <submittedName>
        <fullName evidence="7">M20/M25/M40 family metallo-hydrolase</fullName>
    </submittedName>
</protein>
<evidence type="ECO:0000256" key="2">
    <source>
        <dbReference type="ARBA" id="ARBA00022670"/>
    </source>
</evidence>
<reference evidence="8" key="1">
    <citation type="submission" date="2019-02" db="EMBL/GenBank/DDBJ databases">
        <title>Glaciihabitans arcticus sp. nov., a psychrotolerant bacterium isolated from polar soil.</title>
        <authorList>
            <person name="Dahal R.H."/>
        </authorList>
    </citation>
    <scope>NUCLEOTIDE SEQUENCE [LARGE SCALE GENOMIC DNA]</scope>
    <source>
        <strain evidence="8">RP-3-7</strain>
    </source>
</reference>
<dbReference type="AlphaFoldDB" id="A0A4Q9GW13"/>
<dbReference type="InterPro" id="IPR036264">
    <property type="entry name" value="Bact_exopeptidase_dim_dom"/>
</dbReference>
<gene>
    <name evidence="7" type="ORF">EYE40_02680</name>
</gene>
<dbReference type="SUPFAM" id="SSF55031">
    <property type="entry name" value="Bacterial exopeptidase dimerisation domain"/>
    <property type="match status" value="1"/>
</dbReference>
<dbReference type="SUPFAM" id="SSF53187">
    <property type="entry name" value="Zn-dependent exopeptidases"/>
    <property type="match status" value="1"/>
</dbReference>
<dbReference type="GO" id="GO:0046872">
    <property type="term" value="F:metal ion binding"/>
    <property type="evidence" value="ECO:0007669"/>
    <property type="project" value="UniProtKB-KW"/>
</dbReference>
<dbReference type="Gene3D" id="1.10.150.900">
    <property type="match status" value="1"/>
</dbReference>
<evidence type="ECO:0000256" key="4">
    <source>
        <dbReference type="ARBA" id="ARBA00022801"/>
    </source>
</evidence>
<evidence type="ECO:0000256" key="3">
    <source>
        <dbReference type="ARBA" id="ARBA00022723"/>
    </source>
</evidence>
<name>A0A4Q9GW13_9MICO</name>
<comment type="caution">
    <text evidence="7">The sequence shown here is derived from an EMBL/GenBank/DDBJ whole genome shotgun (WGS) entry which is preliminary data.</text>
</comment>
<feature type="domain" description="Peptidase M20 dimerisation" evidence="6">
    <location>
        <begin position="195"/>
        <end position="340"/>
    </location>
</feature>
<dbReference type="RefSeq" id="WP_130980500.1">
    <property type="nucleotide sequence ID" value="NZ_SISG01000001.1"/>
</dbReference>
<dbReference type="Gene3D" id="3.30.70.360">
    <property type="match status" value="1"/>
</dbReference>
<keyword evidence="2" id="KW-0645">Protease</keyword>
<dbReference type="InterPro" id="IPR002933">
    <property type="entry name" value="Peptidase_M20"/>
</dbReference>
<keyword evidence="4 7" id="KW-0378">Hydrolase</keyword>
<comment type="similarity">
    <text evidence="1">Belongs to the peptidase M20A family.</text>
</comment>
<dbReference type="GO" id="GO:0006508">
    <property type="term" value="P:proteolysis"/>
    <property type="evidence" value="ECO:0007669"/>
    <property type="project" value="UniProtKB-KW"/>
</dbReference>
<keyword evidence="3" id="KW-0479">Metal-binding</keyword>
<dbReference type="Pfam" id="PF07687">
    <property type="entry name" value="M20_dimer"/>
    <property type="match status" value="1"/>
</dbReference>
<dbReference type="Proteomes" id="UP000294194">
    <property type="component" value="Unassembled WGS sequence"/>
</dbReference>
<dbReference type="InterPro" id="IPR011650">
    <property type="entry name" value="Peptidase_M20_dimer"/>
</dbReference>
<dbReference type="InterPro" id="IPR047177">
    <property type="entry name" value="Pept_M20A"/>
</dbReference>
<dbReference type="PANTHER" id="PTHR45962:SF1">
    <property type="entry name" value="N-FATTY-ACYL-AMINO ACID SYNTHASE_HYDROLASE PM20D1"/>
    <property type="match status" value="1"/>
</dbReference>
<dbReference type="Gene3D" id="3.40.630.10">
    <property type="entry name" value="Zn peptidases"/>
    <property type="match status" value="1"/>
</dbReference>
<organism evidence="7 8">
    <name type="scientific">Glaciihabitans arcticus</name>
    <dbReference type="NCBI Taxonomy" id="2668039"/>
    <lineage>
        <taxon>Bacteria</taxon>
        <taxon>Bacillati</taxon>
        <taxon>Actinomycetota</taxon>
        <taxon>Actinomycetes</taxon>
        <taxon>Micrococcales</taxon>
        <taxon>Microbacteriaceae</taxon>
        <taxon>Glaciihabitans</taxon>
    </lineage>
</organism>
<evidence type="ECO:0000313" key="7">
    <source>
        <dbReference type="EMBL" id="TBN56390.1"/>
    </source>
</evidence>
<dbReference type="GO" id="GO:0008233">
    <property type="term" value="F:peptidase activity"/>
    <property type="evidence" value="ECO:0007669"/>
    <property type="project" value="UniProtKB-KW"/>
</dbReference>
<dbReference type="Pfam" id="PF01546">
    <property type="entry name" value="Peptidase_M20"/>
    <property type="match status" value="1"/>
</dbReference>
<sequence length="441" mass="47104">MDSSLERFRELLRLPTISRSDETLTDWEPFDAFVAALPRLYPALHAALTLEIVEGHSLLYRWKGSGDGAPAVLMAHYDVVHATDEGWEHPPFAAELVGDGEEAVLWGRGAIDDKGALVSTLEAAERLAERGYIPANDVYLSFGHNEETAGGGAAAAAAVLEGRGIRPALVLDEGGAVVEDIFPGVAGPIAVIGVSEKGLAGVRLSVEQEGGHASTPPRFAATVRLARAIVRLNSKPFPAGFSSATLEMVRTLGSHSTGPLRFAANNLWLTRGALLGVFSRLGVETSAMVRTTQAVTELSGSGAANALAERATATVNVRVAVGSSVAEAVAHIRRAVRDPLVTVEVIEASEPSPISPSSGPAWELLTETIEFAYPGTIVTPYVQLGASDSRRFTGISDHVYRFSPFELSFEERSTLHAMNERIRVATWLRGIDFYEKLISEL</sequence>
<evidence type="ECO:0000256" key="1">
    <source>
        <dbReference type="ARBA" id="ARBA00006247"/>
    </source>
</evidence>
<dbReference type="EMBL" id="SISG01000001">
    <property type="protein sequence ID" value="TBN56390.1"/>
    <property type="molecule type" value="Genomic_DNA"/>
</dbReference>
<dbReference type="PANTHER" id="PTHR45962">
    <property type="entry name" value="N-FATTY-ACYL-AMINO ACID SYNTHASE/HYDROLASE PM20D1"/>
    <property type="match status" value="1"/>
</dbReference>
<evidence type="ECO:0000259" key="6">
    <source>
        <dbReference type="Pfam" id="PF07687"/>
    </source>
</evidence>